<reference evidence="1" key="1">
    <citation type="journal article" date="2023" name="Mol. Phylogenet. Evol.">
        <title>Genome-scale phylogeny and comparative genomics of the fungal order Sordariales.</title>
        <authorList>
            <person name="Hensen N."/>
            <person name="Bonometti L."/>
            <person name="Westerberg I."/>
            <person name="Brannstrom I.O."/>
            <person name="Guillou S."/>
            <person name="Cros-Aarteil S."/>
            <person name="Calhoun S."/>
            <person name="Haridas S."/>
            <person name="Kuo A."/>
            <person name="Mondo S."/>
            <person name="Pangilinan J."/>
            <person name="Riley R."/>
            <person name="LaButti K."/>
            <person name="Andreopoulos B."/>
            <person name="Lipzen A."/>
            <person name="Chen C."/>
            <person name="Yan M."/>
            <person name="Daum C."/>
            <person name="Ng V."/>
            <person name="Clum A."/>
            <person name="Steindorff A."/>
            <person name="Ohm R.A."/>
            <person name="Martin F."/>
            <person name="Silar P."/>
            <person name="Natvig D.O."/>
            <person name="Lalanne C."/>
            <person name="Gautier V."/>
            <person name="Ament-Velasquez S.L."/>
            <person name="Kruys A."/>
            <person name="Hutchinson M.I."/>
            <person name="Powell A.J."/>
            <person name="Barry K."/>
            <person name="Miller A.N."/>
            <person name="Grigoriev I.V."/>
            <person name="Debuchy R."/>
            <person name="Gladieux P."/>
            <person name="Hiltunen Thoren M."/>
            <person name="Johannesson H."/>
        </authorList>
    </citation>
    <scope>NUCLEOTIDE SEQUENCE</scope>
    <source>
        <strain evidence="1">CBS 955.72</strain>
    </source>
</reference>
<gene>
    <name evidence="1" type="ORF">B0T25DRAFT_528865</name>
</gene>
<reference evidence="1" key="2">
    <citation type="submission" date="2023-06" db="EMBL/GenBank/DDBJ databases">
        <authorList>
            <consortium name="Lawrence Berkeley National Laboratory"/>
            <person name="Haridas S."/>
            <person name="Hensen N."/>
            <person name="Bonometti L."/>
            <person name="Westerberg I."/>
            <person name="Brannstrom I.O."/>
            <person name="Guillou S."/>
            <person name="Cros-Aarteil S."/>
            <person name="Calhoun S."/>
            <person name="Kuo A."/>
            <person name="Mondo S."/>
            <person name="Pangilinan J."/>
            <person name="Riley R."/>
            <person name="Labutti K."/>
            <person name="Andreopoulos B."/>
            <person name="Lipzen A."/>
            <person name="Chen C."/>
            <person name="Yanf M."/>
            <person name="Daum C."/>
            <person name="Ng V."/>
            <person name="Clum A."/>
            <person name="Steindorff A."/>
            <person name="Ohm R."/>
            <person name="Martin F."/>
            <person name="Silar P."/>
            <person name="Natvig D."/>
            <person name="Lalanne C."/>
            <person name="Gautier V."/>
            <person name="Ament-Velasquez S.L."/>
            <person name="Kruys A."/>
            <person name="Hutchinson M.I."/>
            <person name="Powell A.J."/>
            <person name="Barry K."/>
            <person name="Miller A.N."/>
            <person name="Grigoriev I.V."/>
            <person name="Debuchy R."/>
            <person name="Gladieux P."/>
            <person name="Thoren M.H."/>
            <person name="Johannesson H."/>
        </authorList>
    </citation>
    <scope>NUCLEOTIDE SEQUENCE</scope>
    <source>
        <strain evidence="1">CBS 955.72</strain>
    </source>
</reference>
<protein>
    <recommendedName>
        <fullName evidence="3">Heterokaryon incompatibility domain-containing protein</fullName>
    </recommendedName>
</protein>
<dbReference type="AlphaFoldDB" id="A0AAJ0HWI5"/>
<proteinExistence type="predicted"/>
<name>A0AAJ0HWI5_9PEZI</name>
<evidence type="ECO:0000313" key="1">
    <source>
        <dbReference type="EMBL" id="KAK3363973.1"/>
    </source>
</evidence>
<accession>A0AAJ0HWI5</accession>
<dbReference type="Proteomes" id="UP001275084">
    <property type="component" value="Unassembled WGS sequence"/>
</dbReference>
<evidence type="ECO:0008006" key="3">
    <source>
        <dbReference type="Google" id="ProtNLM"/>
    </source>
</evidence>
<organism evidence="1 2">
    <name type="scientific">Lasiosphaeria hispida</name>
    <dbReference type="NCBI Taxonomy" id="260671"/>
    <lineage>
        <taxon>Eukaryota</taxon>
        <taxon>Fungi</taxon>
        <taxon>Dikarya</taxon>
        <taxon>Ascomycota</taxon>
        <taxon>Pezizomycotina</taxon>
        <taxon>Sordariomycetes</taxon>
        <taxon>Sordariomycetidae</taxon>
        <taxon>Sordariales</taxon>
        <taxon>Lasiosphaeriaceae</taxon>
        <taxon>Lasiosphaeria</taxon>
    </lineage>
</organism>
<dbReference type="InterPro" id="IPR052895">
    <property type="entry name" value="HetReg/Transcr_Mod"/>
</dbReference>
<comment type="caution">
    <text evidence="1">The sequence shown here is derived from an EMBL/GenBank/DDBJ whole genome shotgun (WGS) entry which is preliminary data.</text>
</comment>
<dbReference type="Pfam" id="PF26639">
    <property type="entry name" value="Het-6_barrel"/>
    <property type="match status" value="1"/>
</dbReference>
<evidence type="ECO:0000313" key="2">
    <source>
        <dbReference type="Proteomes" id="UP001275084"/>
    </source>
</evidence>
<dbReference type="EMBL" id="JAUIQD010000001">
    <property type="protein sequence ID" value="KAK3363973.1"/>
    <property type="molecule type" value="Genomic_DNA"/>
</dbReference>
<dbReference type="PANTHER" id="PTHR24148">
    <property type="entry name" value="ANKYRIN REPEAT DOMAIN-CONTAINING PROTEIN 39 HOMOLOG-RELATED"/>
    <property type="match status" value="1"/>
</dbReference>
<sequence>MPIISQKGIPLGSLLQGISKLYHLYDVQSNLDTLNSTDFLLNTLWFRIASSHNATDPRDIVYGILSLLPKSLVAVLPVEYSETNTFQRVMVDFAAAQVASRRSLYWILMRPWSPFAGHERWPSWVPNLGLPFSSAHYNWVMGGDGRRVYDACRGLEEEKAEFDAHVQISAQDGLLTCRAAFALDTVCQTSGSMVVGAKERAASFLAQPWLVDEVAEKVGVQGFDMRRNLRSLFTHVFPDPPPLVSDEPPPMLEPRQEKHQYSDLEGLKQALADCFRSLRVTPQDPSNSSSSIFDTPLDAVAHPADNLWDMDHTSPTFDLPIMTLLRMFVKTCKTIDLWGLGLHDLFAGSPLDKSQAPAELAMHDRTLVLGQLFTTWTGFVGTALCNARPGDRVFLLVGCPMPVILRPSTKRPQTWEMVGGVYISGLMDGEAAGVLAGRMQNRRR</sequence>
<dbReference type="PANTHER" id="PTHR24148:SF77">
    <property type="entry name" value="HETEROKARYON INCOMPATIBILITY DOMAIN-CONTAINING PROTEIN"/>
    <property type="match status" value="1"/>
</dbReference>
<keyword evidence="2" id="KW-1185">Reference proteome</keyword>